<keyword evidence="8 9" id="KW-0408">Iron</keyword>
<dbReference type="InterPro" id="IPR038297">
    <property type="entry name" value="CcmH/CycL/NrfF/Ccl2_sf"/>
</dbReference>
<feature type="transmembrane region" description="Helical" evidence="9">
    <location>
        <begin position="103"/>
        <end position="121"/>
    </location>
</feature>
<proteinExistence type="inferred from homology"/>
<comment type="similarity">
    <text evidence="1 9">Belongs to the CcmH/CycL/Ccl2/NrfF family.</text>
</comment>
<feature type="domain" description="CcmH/CycL/Ccl2/NrfF N-terminal" evidence="10">
    <location>
        <begin position="8"/>
        <end position="131"/>
    </location>
</feature>
<dbReference type="SUPFAM" id="SSF48452">
    <property type="entry name" value="TPR-like"/>
    <property type="match status" value="1"/>
</dbReference>
<comment type="caution">
    <text evidence="12">The sequence shown here is derived from an EMBL/GenBank/DDBJ whole genome shotgun (WGS) entry which is preliminary data.</text>
</comment>
<keyword evidence="9" id="KW-0472">Membrane</keyword>
<evidence type="ECO:0000259" key="10">
    <source>
        <dbReference type="Pfam" id="PF03918"/>
    </source>
</evidence>
<dbReference type="CDD" id="cd16378">
    <property type="entry name" value="CcmH_N"/>
    <property type="match status" value="1"/>
</dbReference>
<keyword evidence="3 9" id="KW-0479">Metal-binding</keyword>
<evidence type="ECO:0000256" key="6">
    <source>
        <dbReference type="ARBA" id="ARBA00022748"/>
    </source>
</evidence>
<evidence type="ECO:0000313" key="12">
    <source>
        <dbReference type="EMBL" id="MBC1185031.1"/>
    </source>
</evidence>
<keyword evidence="9" id="KW-1133">Transmembrane helix</keyword>
<keyword evidence="4 9" id="KW-0732">Signal</keyword>
<dbReference type="Gene3D" id="1.10.8.640">
    <property type="entry name" value="Cytochrome C biogenesis protein"/>
    <property type="match status" value="1"/>
</dbReference>
<keyword evidence="13" id="KW-1185">Reference proteome</keyword>
<sequence length="348" mass="38335">MKNGLLALLLMALSFWVMAAPEVMTFQSEAQEQQYRQLTAELRCPKCQNNSIADSGSLIAADLRQKVYQLTLQGKTREQVVDYMVARYGAFISYDPPLTPVTLLLWMLPLLAVLAGGYAIYARSRRRVRIAVRPDSAETLPVRGNPWGLVAGIVMALAVSGAAFYATSGYRQVRDWQQATRQLPELMNRAIDSRAAPLTEKELQTLALGLRTHLAHDGDNPEGWMLLGRVGMMLNNATLATQAYGRAHAMAPEDLAAASGYADVLTRTDEPEALQQAAGLLAPLLNAHPDNLRLLQLAAVNAYQQQQYSLAIARWQRMLLLSEGDAAQRADIEQKIALARQHQSVKQG</sequence>
<dbReference type="InterPro" id="IPR056413">
    <property type="entry name" value="TPR_CcmH_CycH"/>
</dbReference>
<evidence type="ECO:0000256" key="8">
    <source>
        <dbReference type="ARBA" id="ARBA00023004"/>
    </source>
</evidence>
<dbReference type="PANTHER" id="PTHR47870:SF1">
    <property type="entry name" value="CYTOCHROME C-TYPE BIOGENESIS PROTEIN CCMH"/>
    <property type="match status" value="1"/>
</dbReference>
<feature type="domain" description="Cytochrome c-type biogenesis protein H TPR" evidence="11">
    <location>
        <begin position="172"/>
        <end position="323"/>
    </location>
</feature>
<keyword evidence="9" id="KW-0812">Transmembrane</keyword>
<keyword evidence="6" id="KW-0201">Cytochrome c-type biogenesis</keyword>
<feature type="chain" id="PRO_5044987095" description="Cytochrome c-type biogenesis protein" evidence="9">
    <location>
        <begin position="20"/>
        <end position="348"/>
    </location>
</feature>
<dbReference type="InterPro" id="IPR005616">
    <property type="entry name" value="CcmH/CycL/Ccl2/NrfF_N"/>
</dbReference>
<feature type="signal peptide" evidence="9">
    <location>
        <begin position="1"/>
        <end position="19"/>
    </location>
</feature>
<evidence type="ECO:0000256" key="2">
    <source>
        <dbReference type="ARBA" id="ARBA00022617"/>
    </source>
</evidence>
<evidence type="ECO:0000259" key="11">
    <source>
        <dbReference type="Pfam" id="PF23914"/>
    </source>
</evidence>
<dbReference type="PANTHER" id="PTHR47870">
    <property type="entry name" value="CYTOCHROME C-TYPE BIOGENESIS PROTEIN CCMH"/>
    <property type="match status" value="1"/>
</dbReference>
<dbReference type="InterPro" id="IPR051263">
    <property type="entry name" value="C-type_cytochrome_biogenesis"/>
</dbReference>
<dbReference type="Gene3D" id="1.25.40.10">
    <property type="entry name" value="Tetratricopeptide repeat domain"/>
    <property type="match status" value="1"/>
</dbReference>
<evidence type="ECO:0000256" key="5">
    <source>
        <dbReference type="ARBA" id="ARBA00022737"/>
    </source>
</evidence>
<reference evidence="12 13" key="1">
    <citation type="submission" date="2020-04" db="EMBL/GenBank/DDBJ databases">
        <title>The draft genome of Kluyvera sichuanensis strain SCKS090646.</title>
        <authorList>
            <person name="Wei L."/>
            <person name="Liu L."/>
            <person name="Feng Y."/>
            <person name="Zong Z."/>
        </authorList>
    </citation>
    <scope>NUCLEOTIDE SEQUENCE [LARGE SCALE GENOMIC DNA]</scope>
    <source>
        <strain evidence="12 13">090646</strain>
    </source>
</reference>
<organism evidence="12 13">
    <name type="scientific">Kluyvera sichuanensis</name>
    <dbReference type="NCBI Taxonomy" id="2725494"/>
    <lineage>
        <taxon>Bacteria</taxon>
        <taxon>Pseudomonadati</taxon>
        <taxon>Pseudomonadota</taxon>
        <taxon>Gammaproteobacteria</taxon>
        <taxon>Enterobacterales</taxon>
        <taxon>Enterobacteriaceae</taxon>
        <taxon>Kluyvera</taxon>
    </lineage>
</organism>
<comment type="function">
    <text evidence="9">Possible subunit of a heme lyase.</text>
</comment>
<dbReference type="RefSeq" id="WP_185666836.1">
    <property type="nucleotide sequence ID" value="NZ_JABBJF010000003.1"/>
</dbReference>
<dbReference type="Proteomes" id="UP000607331">
    <property type="component" value="Unassembled WGS sequence"/>
</dbReference>
<keyword evidence="2 9" id="KW-0349">Heme</keyword>
<name>A0ABR6RPJ5_9ENTR</name>
<dbReference type="InterPro" id="IPR011990">
    <property type="entry name" value="TPR-like_helical_dom_sf"/>
</dbReference>
<gene>
    <name evidence="12" type="ORF">HII27_04805</name>
</gene>
<evidence type="ECO:0000256" key="9">
    <source>
        <dbReference type="RuleBase" id="RU364112"/>
    </source>
</evidence>
<dbReference type="Pfam" id="PF03918">
    <property type="entry name" value="CcmH"/>
    <property type="match status" value="1"/>
</dbReference>
<protein>
    <recommendedName>
        <fullName evidence="9">Cytochrome c-type biogenesis protein</fullName>
    </recommendedName>
</protein>
<keyword evidence="7" id="KW-0802">TPR repeat</keyword>
<evidence type="ECO:0000256" key="3">
    <source>
        <dbReference type="ARBA" id="ARBA00022723"/>
    </source>
</evidence>
<dbReference type="EMBL" id="JABBJF010000003">
    <property type="protein sequence ID" value="MBC1185031.1"/>
    <property type="molecule type" value="Genomic_DNA"/>
</dbReference>
<dbReference type="Pfam" id="PF23914">
    <property type="entry name" value="TPR_CcmH_CycH"/>
    <property type="match status" value="1"/>
</dbReference>
<keyword evidence="5" id="KW-0677">Repeat</keyword>
<accession>A0ABR6RPJ5</accession>
<evidence type="ECO:0000256" key="1">
    <source>
        <dbReference type="ARBA" id="ARBA00010342"/>
    </source>
</evidence>
<evidence type="ECO:0000256" key="4">
    <source>
        <dbReference type="ARBA" id="ARBA00022729"/>
    </source>
</evidence>
<feature type="transmembrane region" description="Helical" evidence="9">
    <location>
        <begin position="147"/>
        <end position="166"/>
    </location>
</feature>
<evidence type="ECO:0000256" key="7">
    <source>
        <dbReference type="ARBA" id="ARBA00022803"/>
    </source>
</evidence>
<evidence type="ECO:0000313" key="13">
    <source>
        <dbReference type="Proteomes" id="UP000607331"/>
    </source>
</evidence>